<feature type="domain" description="Acyl-CoA dehydrogenase/oxidase C-terminal" evidence="7">
    <location>
        <begin position="241"/>
        <end position="392"/>
    </location>
</feature>
<dbReference type="InterPro" id="IPR046373">
    <property type="entry name" value="Acyl-CoA_Oxase/DH_mid-dom_sf"/>
</dbReference>
<gene>
    <name evidence="10" type="ORF">M23134_05079</name>
</gene>
<dbReference type="GO" id="GO:0005886">
    <property type="term" value="C:plasma membrane"/>
    <property type="evidence" value="ECO:0007669"/>
    <property type="project" value="TreeGrafter"/>
</dbReference>
<dbReference type="InterPro" id="IPR036250">
    <property type="entry name" value="AcylCo_DH-like_C"/>
</dbReference>
<dbReference type="RefSeq" id="WP_002693282.1">
    <property type="nucleotide sequence ID" value="NZ_AAWS01000002.1"/>
</dbReference>
<evidence type="ECO:0000256" key="4">
    <source>
        <dbReference type="ARBA" id="ARBA00022827"/>
    </source>
</evidence>
<dbReference type="Pfam" id="PF02770">
    <property type="entry name" value="Acyl-CoA_dh_M"/>
    <property type="match status" value="1"/>
</dbReference>
<dbReference type="EMBL" id="AAWS01000002">
    <property type="protein sequence ID" value="EAY31573.1"/>
    <property type="molecule type" value="Genomic_DNA"/>
</dbReference>
<dbReference type="OrthoDB" id="9802867at2"/>
<dbReference type="GO" id="GO:0050660">
    <property type="term" value="F:flavin adenine dinucleotide binding"/>
    <property type="evidence" value="ECO:0007669"/>
    <property type="project" value="InterPro"/>
</dbReference>
<dbReference type="GO" id="GO:0016627">
    <property type="term" value="F:oxidoreductase activity, acting on the CH-CH group of donors"/>
    <property type="evidence" value="ECO:0007669"/>
    <property type="project" value="InterPro"/>
</dbReference>
<dbReference type="InterPro" id="IPR037069">
    <property type="entry name" value="AcylCoA_DH/ox_N_sf"/>
</dbReference>
<evidence type="ECO:0000256" key="2">
    <source>
        <dbReference type="ARBA" id="ARBA00009347"/>
    </source>
</evidence>
<dbReference type="Gene3D" id="1.20.140.10">
    <property type="entry name" value="Butyryl-CoA Dehydrogenase, subunit A, domain 3"/>
    <property type="match status" value="1"/>
</dbReference>
<dbReference type="Pfam" id="PF02771">
    <property type="entry name" value="Acyl-CoA_dh_N"/>
    <property type="match status" value="1"/>
</dbReference>
<dbReference type="SUPFAM" id="SSF47203">
    <property type="entry name" value="Acyl-CoA dehydrogenase C-terminal domain-like"/>
    <property type="match status" value="1"/>
</dbReference>
<dbReference type="InterPro" id="IPR013786">
    <property type="entry name" value="AcylCoA_DH/ox_N"/>
</dbReference>
<evidence type="ECO:0000313" key="10">
    <source>
        <dbReference type="EMBL" id="EAY31573.1"/>
    </source>
</evidence>
<evidence type="ECO:0000259" key="9">
    <source>
        <dbReference type="Pfam" id="PF02771"/>
    </source>
</evidence>
<evidence type="ECO:0000259" key="8">
    <source>
        <dbReference type="Pfam" id="PF02770"/>
    </source>
</evidence>
<dbReference type="InterPro" id="IPR009100">
    <property type="entry name" value="AcylCoA_DH/oxidase_NM_dom_sf"/>
</dbReference>
<dbReference type="PANTHER" id="PTHR43292">
    <property type="entry name" value="ACYL-COA DEHYDROGENASE"/>
    <property type="match status" value="1"/>
</dbReference>
<dbReference type="FunFam" id="2.40.110.10:FF:000011">
    <property type="entry name" value="Acyl-CoA dehydrogenase FadE34"/>
    <property type="match status" value="1"/>
</dbReference>
<evidence type="ECO:0000256" key="1">
    <source>
        <dbReference type="ARBA" id="ARBA00001974"/>
    </source>
</evidence>
<comment type="caution">
    <text evidence="10">The sequence shown here is derived from an EMBL/GenBank/DDBJ whole genome shotgun (WGS) entry which is preliminary data.</text>
</comment>
<dbReference type="InterPro" id="IPR006091">
    <property type="entry name" value="Acyl-CoA_Oxase/DH_mid-dom"/>
</dbReference>
<keyword evidence="11" id="KW-1185">Reference proteome</keyword>
<dbReference type="PANTHER" id="PTHR43292:SF3">
    <property type="entry name" value="ACYL-COA DEHYDROGENASE FADE29"/>
    <property type="match status" value="1"/>
</dbReference>
<evidence type="ECO:0000256" key="5">
    <source>
        <dbReference type="ARBA" id="ARBA00023002"/>
    </source>
</evidence>
<dbReference type="InterPro" id="IPR052161">
    <property type="entry name" value="Mycobact_Acyl-CoA_DH"/>
</dbReference>
<dbReference type="InterPro" id="IPR009075">
    <property type="entry name" value="AcylCo_DH/oxidase_C"/>
</dbReference>
<dbReference type="Gene3D" id="1.10.540.10">
    <property type="entry name" value="Acyl-CoA dehydrogenase/oxidase, N-terminal domain"/>
    <property type="match status" value="1"/>
</dbReference>
<keyword evidence="5 6" id="KW-0560">Oxidoreductase</keyword>
<evidence type="ECO:0000256" key="6">
    <source>
        <dbReference type="RuleBase" id="RU362125"/>
    </source>
</evidence>
<protein>
    <submittedName>
        <fullName evidence="10">Acyl-CoA dehydrogenase family protein</fullName>
    </submittedName>
</protein>
<evidence type="ECO:0000256" key="3">
    <source>
        <dbReference type="ARBA" id="ARBA00022630"/>
    </source>
</evidence>
<feature type="domain" description="Acyl-CoA oxidase/dehydrogenase middle" evidence="8">
    <location>
        <begin position="135"/>
        <end position="229"/>
    </location>
</feature>
<accession>A1ZD34</accession>
<feature type="domain" description="Acyl-CoA dehydrogenase/oxidase N-terminal" evidence="9">
    <location>
        <begin position="52"/>
        <end position="131"/>
    </location>
</feature>
<dbReference type="AlphaFoldDB" id="A1ZD34"/>
<keyword evidence="3 6" id="KW-0285">Flavoprotein</keyword>
<sequence>METITQQDLDVFRAETRAWLEANCPESIRQTPKSMEDVFWGGSNPHYKSEDQKQWFERMRDRGWTTPMWPKAYGGGGLSKQQNKVLLEEMTRLNCQTPLFSFGISMLGPALLKFGNEAQKKEHLTAISRGEVWWCQGYSEPGAGSDLAGLQTRAEDMGDHYLVSGQKVWTSYAENADMIFCLVRTNPDAKKHTGISFLLIDMQSEGVSTRPIQLISGKSVFCETFFDNVKVPKENLVGELNAGWSIAKYLLTHERSMIGGVGDVRKEKPLFQLAIDAVGRDNGKLDDPVLRADIARWMIDQEGLMWTIERTTDEAKAGQPIGAKSSFFKYYYTEQNKLKYELLMALNGTEAATWGDTYDEGKLARDFCRTKGNSIEGGTSEIQLNIISKHILGLG</sequence>
<dbReference type="SUPFAM" id="SSF56645">
    <property type="entry name" value="Acyl-CoA dehydrogenase NM domain-like"/>
    <property type="match status" value="1"/>
</dbReference>
<comment type="similarity">
    <text evidence="2 6">Belongs to the acyl-CoA dehydrogenase family.</text>
</comment>
<dbReference type="eggNOG" id="COG1960">
    <property type="taxonomic scope" value="Bacteria"/>
</dbReference>
<keyword evidence="4 6" id="KW-0274">FAD</keyword>
<dbReference type="Proteomes" id="UP000004095">
    <property type="component" value="Unassembled WGS sequence"/>
</dbReference>
<comment type="cofactor">
    <cofactor evidence="1 6">
        <name>FAD</name>
        <dbReference type="ChEBI" id="CHEBI:57692"/>
    </cofactor>
</comment>
<dbReference type="Pfam" id="PF00441">
    <property type="entry name" value="Acyl-CoA_dh_1"/>
    <property type="match status" value="1"/>
</dbReference>
<organism evidence="10 11">
    <name type="scientific">Microscilla marina ATCC 23134</name>
    <dbReference type="NCBI Taxonomy" id="313606"/>
    <lineage>
        <taxon>Bacteria</taxon>
        <taxon>Pseudomonadati</taxon>
        <taxon>Bacteroidota</taxon>
        <taxon>Cytophagia</taxon>
        <taxon>Cytophagales</taxon>
        <taxon>Microscillaceae</taxon>
        <taxon>Microscilla</taxon>
    </lineage>
</organism>
<name>A1ZD34_MICM2</name>
<reference evidence="10 11" key="1">
    <citation type="submission" date="2007-01" db="EMBL/GenBank/DDBJ databases">
        <authorList>
            <person name="Haygood M."/>
            <person name="Podell S."/>
            <person name="Anderson C."/>
            <person name="Hopkinson B."/>
            <person name="Roe K."/>
            <person name="Barbeau K."/>
            <person name="Gaasterland T."/>
            <person name="Ferriera S."/>
            <person name="Johnson J."/>
            <person name="Kravitz S."/>
            <person name="Beeson K."/>
            <person name="Sutton G."/>
            <person name="Rogers Y.-H."/>
            <person name="Friedman R."/>
            <person name="Frazier M."/>
            <person name="Venter J.C."/>
        </authorList>
    </citation>
    <scope>NUCLEOTIDE SEQUENCE [LARGE SCALE GENOMIC DNA]</scope>
    <source>
        <strain evidence="10 11">ATCC 23134</strain>
    </source>
</reference>
<evidence type="ECO:0000313" key="11">
    <source>
        <dbReference type="Proteomes" id="UP000004095"/>
    </source>
</evidence>
<evidence type="ECO:0000259" key="7">
    <source>
        <dbReference type="Pfam" id="PF00441"/>
    </source>
</evidence>
<proteinExistence type="inferred from homology"/>
<dbReference type="Gene3D" id="2.40.110.10">
    <property type="entry name" value="Butyryl-CoA Dehydrogenase, subunit A, domain 2"/>
    <property type="match status" value="1"/>
</dbReference>